<organism evidence="2 3">
    <name type="scientific">Entamoeba invadens IP1</name>
    <dbReference type="NCBI Taxonomy" id="370355"/>
    <lineage>
        <taxon>Eukaryota</taxon>
        <taxon>Amoebozoa</taxon>
        <taxon>Evosea</taxon>
        <taxon>Archamoebae</taxon>
        <taxon>Mastigamoebida</taxon>
        <taxon>Entamoebidae</taxon>
        <taxon>Entamoeba</taxon>
    </lineage>
</organism>
<dbReference type="VEuPathDB" id="AmoebaDB:EIN_161700"/>
<evidence type="ECO:0000313" key="3">
    <source>
        <dbReference type="Proteomes" id="UP000014680"/>
    </source>
</evidence>
<sequence length="200" mass="23660">MLPRSYFKKMKKMFKLLLEYSVFAKNENVKIALNLVDRYKRKAKPILKKIEKTFKITGNDNEFEIKKFEIEARHDGKNLMYYLKKKEGVTTQRTPAQVPQEGATQQRRRADQPLRQEQIQQQREVFGLEGRRDERAQPNVYEQIPTPPTQQMEQMNIGGERQQREVEHRQLPQVPRSRTPSPRPRGAEGGTEHVYEELPK</sequence>
<protein>
    <submittedName>
        <fullName evidence="2">Uncharacterized protein</fullName>
    </submittedName>
</protein>
<feature type="compositionally biased region" description="Low complexity" evidence="1">
    <location>
        <begin position="115"/>
        <end position="124"/>
    </location>
</feature>
<feature type="region of interest" description="Disordered" evidence="1">
    <location>
        <begin position="90"/>
        <end position="200"/>
    </location>
</feature>
<feature type="compositionally biased region" description="Polar residues" evidence="1">
    <location>
        <begin position="90"/>
        <end position="105"/>
    </location>
</feature>
<dbReference type="KEGG" id="eiv:EIN_161700"/>
<dbReference type="GeneID" id="14885574"/>
<dbReference type="Proteomes" id="UP000014680">
    <property type="component" value="Unassembled WGS sequence"/>
</dbReference>
<keyword evidence="3" id="KW-1185">Reference proteome</keyword>
<accession>A0A0A1TYG2</accession>
<feature type="compositionally biased region" description="Basic and acidic residues" evidence="1">
    <location>
        <begin position="161"/>
        <end position="170"/>
    </location>
</feature>
<name>A0A0A1TYG2_ENTIV</name>
<evidence type="ECO:0000313" key="2">
    <source>
        <dbReference type="EMBL" id="ELP86556.1"/>
    </source>
</evidence>
<dbReference type="RefSeq" id="XP_004185902.1">
    <property type="nucleotide sequence ID" value="XM_004185854.1"/>
</dbReference>
<evidence type="ECO:0000256" key="1">
    <source>
        <dbReference type="SAM" id="MobiDB-lite"/>
    </source>
</evidence>
<reference evidence="2 3" key="1">
    <citation type="submission" date="2012-10" db="EMBL/GenBank/DDBJ databases">
        <authorList>
            <person name="Zafar N."/>
            <person name="Inman J."/>
            <person name="Hall N."/>
            <person name="Lorenzi H."/>
            <person name="Caler E."/>
        </authorList>
    </citation>
    <scope>NUCLEOTIDE SEQUENCE [LARGE SCALE GENOMIC DNA]</scope>
    <source>
        <strain evidence="2 3">IP1</strain>
    </source>
</reference>
<feature type="compositionally biased region" description="Basic and acidic residues" evidence="1">
    <location>
        <begin position="190"/>
        <end position="200"/>
    </location>
</feature>
<dbReference type="AlphaFoldDB" id="A0A0A1TYG2"/>
<dbReference type="EMBL" id="KB206960">
    <property type="protein sequence ID" value="ELP86556.1"/>
    <property type="molecule type" value="Genomic_DNA"/>
</dbReference>
<proteinExistence type="predicted"/>
<gene>
    <name evidence="2" type="ORF">EIN_161700</name>
</gene>